<dbReference type="InterPro" id="IPR050101">
    <property type="entry name" value="CinA"/>
</dbReference>
<evidence type="ECO:0000259" key="2">
    <source>
        <dbReference type="SMART" id="SM00852"/>
    </source>
</evidence>
<sequence length="413" mass="45082">MKAEVIAVGTELLLGQIANTNGQWISKEFASLGIPVYQHSVVGDNMKRVEDIFQAAHSRSDVIVVTGGLGPTEDDLTREAAQKIIGQRLLEDQQAMEKIALYYEKNKQTMTANNRKQALVFEEGIVLPNQEGMAPGQIVEHDGRAWIFLPGVPSEMKSLMKSGVLPYLQRSYKLQSDIVSEMMYFIGIGESTLENKLSALISQQTNPTLAPLASVGEVGLRITATGETGDEAREKIAVMKETILEIVGSYYYGSDNVSIESTVRDLLNKRGYRLGAAESLTGGKFIERLIALPGASTVIQGSLVAYTPLMKEKVIGVAPSLIKEHGTISNECAETMAINAKRILEADVAISFTGVAGPESSEGQEPGTVFIGLQIADERPSVYQFQFEGSRDKIRSRAVKKGYELIFHHIKNL</sequence>
<organism evidence="3 4">
    <name type="scientific">Halobacillus alkaliphilus</name>
    <dbReference type="NCBI Taxonomy" id="396056"/>
    <lineage>
        <taxon>Bacteria</taxon>
        <taxon>Bacillati</taxon>
        <taxon>Bacillota</taxon>
        <taxon>Bacilli</taxon>
        <taxon>Bacillales</taxon>
        <taxon>Bacillaceae</taxon>
        <taxon>Halobacillus</taxon>
    </lineage>
</organism>
<dbReference type="EMBL" id="FOOG01000006">
    <property type="protein sequence ID" value="SFF71351.1"/>
    <property type="molecule type" value="Genomic_DNA"/>
</dbReference>
<dbReference type="InterPro" id="IPR036425">
    <property type="entry name" value="MoaB/Mog-like_dom_sf"/>
</dbReference>
<feature type="domain" description="MoaB/Mog" evidence="2">
    <location>
        <begin position="4"/>
        <end position="170"/>
    </location>
</feature>
<dbReference type="HAMAP" id="MF_00226_B">
    <property type="entry name" value="CinA_B"/>
    <property type="match status" value="1"/>
</dbReference>
<dbReference type="NCBIfam" id="NF001813">
    <property type="entry name" value="PRK00549.1"/>
    <property type="match status" value="1"/>
</dbReference>
<dbReference type="RefSeq" id="WP_089751016.1">
    <property type="nucleotide sequence ID" value="NZ_FOOG01000006.1"/>
</dbReference>
<comment type="similarity">
    <text evidence="1">Belongs to the CinA family.</text>
</comment>
<protein>
    <recommendedName>
        <fullName evidence="1">Putative competence-damage inducible protein</fullName>
    </recommendedName>
</protein>
<dbReference type="SMART" id="SM00852">
    <property type="entry name" value="MoCF_biosynth"/>
    <property type="match status" value="1"/>
</dbReference>
<dbReference type="Pfam" id="PF18146">
    <property type="entry name" value="CinA_KH"/>
    <property type="match status" value="1"/>
</dbReference>
<dbReference type="InterPro" id="IPR008136">
    <property type="entry name" value="CinA_C"/>
</dbReference>
<dbReference type="Gene3D" id="3.40.980.10">
    <property type="entry name" value="MoaB/Mog-like domain"/>
    <property type="match status" value="1"/>
</dbReference>
<accession>A0A1I2L206</accession>
<dbReference type="Gene3D" id="3.30.70.2860">
    <property type="match status" value="1"/>
</dbReference>
<dbReference type="CDD" id="cd00885">
    <property type="entry name" value="cinA"/>
    <property type="match status" value="1"/>
</dbReference>
<dbReference type="InterPro" id="IPR008135">
    <property type="entry name" value="Competence-induced_CinA"/>
</dbReference>
<dbReference type="AlphaFoldDB" id="A0A1I2L206"/>
<dbReference type="PANTHER" id="PTHR13939">
    <property type="entry name" value="NICOTINAMIDE-NUCLEOTIDE AMIDOHYDROLASE PNCC"/>
    <property type="match status" value="1"/>
</dbReference>
<dbReference type="InterPro" id="IPR001453">
    <property type="entry name" value="MoaB/Mog_dom"/>
</dbReference>
<evidence type="ECO:0000256" key="1">
    <source>
        <dbReference type="HAMAP-Rule" id="MF_00226"/>
    </source>
</evidence>
<dbReference type="SUPFAM" id="SSF53218">
    <property type="entry name" value="Molybdenum cofactor biosynthesis proteins"/>
    <property type="match status" value="1"/>
</dbReference>
<dbReference type="PANTHER" id="PTHR13939:SF0">
    <property type="entry name" value="NMN AMIDOHYDROLASE-LIKE PROTEIN YFAY"/>
    <property type="match status" value="1"/>
</dbReference>
<name>A0A1I2L206_9BACI</name>
<dbReference type="Proteomes" id="UP000198897">
    <property type="component" value="Unassembled WGS sequence"/>
</dbReference>
<dbReference type="PIRSF" id="PIRSF006728">
    <property type="entry name" value="CinA"/>
    <property type="match status" value="1"/>
</dbReference>
<evidence type="ECO:0000313" key="3">
    <source>
        <dbReference type="EMBL" id="SFF71351.1"/>
    </source>
</evidence>
<gene>
    <name evidence="1" type="primary">cinA</name>
    <name evidence="3" type="ORF">SAMN05216353_106120</name>
</gene>
<dbReference type="NCBIfam" id="TIGR00199">
    <property type="entry name" value="PncC_domain"/>
    <property type="match status" value="1"/>
</dbReference>
<keyword evidence="4" id="KW-1185">Reference proteome</keyword>
<dbReference type="InterPro" id="IPR041424">
    <property type="entry name" value="CinA_KH"/>
</dbReference>
<dbReference type="Pfam" id="PF00994">
    <property type="entry name" value="MoCF_biosynth"/>
    <property type="match status" value="1"/>
</dbReference>
<dbReference type="OrthoDB" id="9801454at2"/>
<dbReference type="SUPFAM" id="SSF142433">
    <property type="entry name" value="CinA-like"/>
    <property type="match status" value="1"/>
</dbReference>
<proteinExistence type="inferred from homology"/>
<dbReference type="NCBIfam" id="TIGR00177">
    <property type="entry name" value="molyb_syn"/>
    <property type="match status" value="1"/>
</dbReference>
<dbReference type="Gene3D" id="3.90.950.20">
    <property type="entry name" value="CinA-like"/>
    <property type="match status" value="1"/>
</dbReference>
<reference evidence="4" key="1">
    <citation type="submission" date="2016-10" db="EMBL/GenBank/DDBJ databases">
        <authorList>
            <person name="Varghese N."/>
            <person name="Submissions S."/>
        </authorList>
    </citation>
    <scope>NUCLEOTIDE SEQUENCE [LARGE SCALE GENOMIC DNA]</scope>
    <source>
        <strain evidence="4">FP5</strain>
    </source>
</reference>
<evidence type="ECO:0000313" key="4">
    <source>
        <dbReference type="Proteomes" id="UP000198897"/>
    </source>
</evidence>
<dbReference type="NCBIfam" id="TIGR00200">
    <property type="entry name" value="cinA_nterm"/>
    <property type="match status" value="1"/>
</dbReference>
<dbReference type="InterPro" id="IPR036653">
    <property type="entry name" value="CinA-like_C"/>
</dbReference>
<dbReference type="Pfam" id="PF02464">
    <property type="entry name" value="CinA"/>
    <property type="match status" value="1"/>
</dbReference>